<proteinExistence type="predicted"/>
<dbReference type="EMBL" id="JBHUHF010000001">
    <property type="protein sequence ID" value="MFD2024496.1"/>
    <property type="molecule type" value="Genomic_DNA"/>
</dbReference>
<feature type="domain" description="N-acetyltransferase" evidence="1">
    <location>
        <begin position="26"/>
        <end position="169"/>
    </location>
</feature>
<evidence type="ECO:0000313" key="3">
    <source>
        <dbReference type="Proteomes" id="UP001597338"/>
    </source>
</evidence>
<dbReference type="Gene3D" id="3.40.630.30">
    <property type="match status" value="1"/>
</dbReference>
<reference evidence="3" key="1">
    <citation type="journal article" date="2019" name="Int. J. Syst. Evol. Microbiol.">
        <title>The Global Catalogue of Microorganisms (GCM) 10K type strain sequencing project: providing services to taxonomists for standard genome sequencing and annotation.</title>
        <authorList>
            <consortium name="The Broad Institute Genomics Platform"/>
            <consortium name="The Broad Institute Genome Sequencing Center for Infectious Disease"/>
            <person name="Wu L."/>
            <person name="Ma J."/>
        </authorList>
    </citation>
    <scope>NUCLEOTIDE SEQUENCE [LARGE SCALE GENOMIC DNA]</scope>
    <source>
        <strain evidence="3">CCM 7043</strain>
    </source>
</reference>
<sequence>MDTLTTDRLLLRGWSVDDDVAAHAVYGTPEVTRWLAPAMGQVPDQPAMRAMLHAWQEAQPKLTPPQGRWAVQRIDDETVIGGLAIRLLPPYEVDLEVSWQLRPDAWGNGYATEAARGLITWAFTQSVEELFAVTRPNNTRAIAMAKRLGMEWVGETTKYYDLRLQVYRIRPGDVSG</sequence>
<organism evidence="2 3">
    <name type="scientific">Promicromonospora aerolata</name>
    <dbReference type="NCBI Taxonomy" id="195749"/>
    <lineage>
        <taxon>Bacteria</taxon>
        <taxon>Bacillati</taxon>
        <taxon>Actinomycetota</taxon>
        <taxon>Actinomycetes</taxon>
        <taxon>Micrococcales</taxon>
        <taxon>Promicromonosporaceae</taxon>
        <taxon>Promicromonospora</taxon>
    </lineage>
</organism>
<dbReference type="EC" id="2.3.-.-" evidence="2"/>
<dbReference type="InterPro" id="IPR016181">
    <property type="entry name" value="Acyl_CoA_acyltransferase"/>
</dbReference>
<dbReference type="GO" id="GO:0016746">
    <property type="term" value="F:acyltransferase activity"/>
    <property type="evidence" value="ECO:0007669"/>
    <property type="project" value="UniProtKB-KW"/>
</dbReference>
<keyword evidence="2" id="KW-0808">Transferase</keyword>
<dbReference type="PANTHER" id="PTHR43792">
    <property type="entry name" value="GNAT FAMILY, PUTATIVE (AFU_ORTHOLOGUE AFUA_3G00765)-RELATED-RELATED"/>
    <property type="match status" value="1"/>
</dbReference>
<dbReference type="InterPro" id="IPR000182">
    <property type="entry name" value="GNAT_dom"/>
</dbReference>
<keyword evidence="3" id="KW-1185">Reference proteome</keyword>
<accession>A0ABW4V125</accession>
<dbReference type="Pfam" id="PF13302">
    <property type="entry name" value="Acetyltransf_3"/>
    <property type="match status" value="1"/>
</dbReference>
<protein>
    <submittedName>
        <fullName evidence="2">GNAT family N-acetyltransferase</fullName>
        <ecNumber evidence="2">2.3.-.-</ecNumber>
    </submittedName>
</protein>
<comment type="caution">
    <text evidence="2">The sequence shown here is derived from an EMBL/GenBank/DDBJ whole genome shotgun (WGS) entry which is preliminary data.</text>
</comment>
<dbReference type="InterPro" id="IPR051531">
    <property type="entry name" value="N-acetyltransferase"/>
</dbReference>
<evidence type="ECO:0000313" key="2">
    <source>
        <dbReference type="EMBL" id="MFD2024496.1"/>
    </source>
</evidence>
<keyword evidence="2" id="KW-0012">Acyltransferase</keyword>
<name>A0ABW4V125_9MICO</name>
<evidence type="ECO:0000259" key="1">
    <source>
        <dbReference type="PROSITE" id="PS51186"/>
    </source>
</evidence>
<dbReference type="SUPFAM" id="SSF55729">
    <property type="entry name" value="Acyl-CoA N-acyltransferases (Nat)"/>
    <property type="match status" value="1"/>
</dbReference>
<gene>
    <name evidence="2" type="ORF">ACFSL2_03135</name>
</gene>
<dbReference type="Proteomes" id="UP001597338">
    <property type="component" value="Unassembled WGS sequence"/>
</dbReference>
<dbReference type="PANTHER" id="PTHR43792:SF1">
    <property type="entry name" value="N-ACETYLTRANSFERASE DOMAIN-CONTAINING PROTEIN"/>
    <property type="match status" value="1"/>
</dbReference>
<dbReference type="RefSeq" id="WP_377196435.1">
    <property type="nucleotide sequence ID" value="NZ_JBHUHF010000001.1"/>
</dbReference>
<dbReference type="PROSITE" id="PS51186">
    <property type="entry name" value="GNAT"/>
    <property type="match status" value="1"/>
</dbReference>